<sequence length="209" mass="22769">MPSSYEYGTFANYSPRGTSDLSKRSRGTCGAIKAGRVDIIASAVPHLRDAKADNLKPFLGPDVTLVPAPRSAPLPDGALWPAKVICDVLHEHGFGQDVQTYLTRIKAVPKSSSSQRADDRPLVPIHLDSIEAERPFFVPDKITIVDDVLTLGRTTYACAELLRQVCPDAEIRIFAMVRTQGLQDDINKIVDPATGIITGFDSGKTRRDP</sequence>
<dbReference type="Proteomes" id="UP000272908">
    <property type="component" value="Unassembled WGS sequence"/>
</dbReference>
<dbReference type="EMBL" id="UIHC01000066">
    <property type="protein sequence ID" value="SUZ33696.1"/>
    <property type="molecule type" value="Genomic_DNA"/>
</dbReference>
<dbReference type="SUPFAM" id="SSF53271">
    <property type="entry name" value="PRTase-like"/>
    <property type="match status" value="1"/>
</dbReference>
<dbReference type="InterPro" id="IPR000836">
    <property type="entry name" value="PRTase_dom"/>
</dbReference>
<protein>
    <recommendedName>
        <fullName evidence="3">Phosphoribosyltransferase domain-containing protein</fullName>
    </recommendedName>
</protein>
<evidence type="ECO:0000313" key="1">
    <source>
        <dbReference type="EMBL" id="SUZ33696.1"/>
    </source>
</evidence>
<gene>
    <name evidence="1" type="ORF">ROE7235_03469</name>
</gene>
<organism evidence="1 2">
    <name type="scientific">Roseinatronobacter ekhonensis</name>
    <dbReference type="NCBI Taxonomy" id="254356"/>
    <lineage>
        <taxon>Bacteria</taxon>
        <taxon>Pseudomonadati</taxon>
        <taxon>Pseudomonadota</taxon>
        <taxon>Alphaproteobacteria</taxon>
        <taxon>Rhodobacterales</taxon>
        <taxon>Paracoccaceae</taxon>
        <taxon>Roseinatronobacter</taxon>
    </lineage>
</organism>
<name>A0A3B0N0Y3_9RHOB</name>
<accession>A0A3B0N0Y3</accession>
<proteinExistence type="predicted"/>
<dbReference type="AlphaFoldDB" id="A0A3B0N0Y3"/>
<reference evidence="2" key="1">
    <citation type="submission" date="2018-08" db="EMBL/GenBank/DDBJ databases">
        <authorList>
            <person name="Rodrigo-Torres L."/>
            <person name="Arahal R. D."/>
            <person name="Lucena T."/>
        </authorList>
    </citation>
    <scope>NUCLEOTIDE SEQUENCE [LARGE SCALE GENOMIC DNA]</scope>
    <source>
        <strain evidence="2">CECT 7235</strain>
    </source>
</reference>
<dbReference type="Gene3D" id="3.40.50.2020">
    <property type="match status" value="1"/>
</dbReference>
<keyword evidence="2" id="KW-1185">Reference proteome</keyword>
<evidence type="ECO:0000313" key="2">
    <source>
        <dbReference type="Proteomes" id="UP000272908"/>
    </source>
</evidence>
<evidence type="ECO:0008006" key="3">
    <source>
        <dbReference type="Google" id="ProtNLM"/>
    </source>
</evidence>
<dbReference type="CDD" id="cd06223">
    <property type="entry name" value="PRTases_typeI"/>
    <property type="match status" value="1"/>
</dbReference>
<dbReference type="InterPro" id="IPR029057">
    <property type="entry name" value="PRTase-like"/>
</dbReference>